<dbReference type="InterPro" id="IPR002347">
    <property type="entry name" value="SDR_fam"/>
</dbReference>
<dbReference type="Pfam" id="PF00106">
    <property type="entry name" value="adh_short"/>
    <property type="match status" value="1"/>
</dbReference>
<keyword evidence="2 5" id="KW-0560">Oxidoreductase</keyword>
<accession>A0A1V4SXH4</accession>
<dbReference type="RefSeq" id="WP_080022796.1">
    <property type="nucleotide sequence ID" value="NZ_LTAY01000037.1"/>
</dbReference>
<dbReference type="PRINTS" id="PR00080">
    <property type="entry name" value="SDRFAMILY"/>
</dbReference>
<dbReference type="PRINTS" id="PR00081">
    <property type="entry name" value="GDHRDH"/>
</dbReference>
<reference evidence="5 6" key="1">
    <citation type="submission" date="2016-02" db="EMBL/GenBank/DDBJ databases">
        <title>Genome sequence of Clostridium thermobutyricum DSM 4928.</title>
        <authorList>
            <person name="Poehlein A."/>
            <person name="Daniel R."/>
        </authorList>
    </citation>
    <scope>NUCLEOTIDE SEQUENCE [LARGE SCALE GENOMIC DNA]</scope>
    <source>
        <strain evidence="5 6">DSM 4928</strain>
    </source>
</reference>
<keyword evidence="4" id="KW-0472">Membrane</keyword>
<dbReference type="GO" id="GO:0016491">
    <property type="term" value="F:oxidoreductase activity"/>
    <property type="evidence" value="ECO:0007669"/>
    <property type="project" value="UniProtKB-KW"/>
</dbReference>
<dbReference type="AlphaFoldDB" id="A0A1V4SXH4"/>
<comment type="similarity">
    <text evidence="1 3">Belongs to the short-chain dehydrogenases/reductases (SDR) family.</text>
</comment>
<feature type="transmembrane region" description="Helical" evidence="4">
    <location>
        <begin position="213"/>
        <end position="238"/>
    </location>
</feature>
<name>A0A1V4SXH4_9CLOT</name>
<dbReference type="PANTHER" id="PTHR42901">
    <property type="entry name" value="ALCOHOL DEHYDROGENASE"/>
    <property type="match status" value="1"/>
</dbReference>
<organism evidence="5 6">
    <name type="scientific">Clostridium thermobutyricum DSM 4928</name>
    <dbReference type="NCBI Taxonomy" id="1121339"/>
    <lineage>
        <taxon>Bacteria</taxon>
        <taxon>Bacillati</taxon>
        <taxon>Bacillota</taxon>
        <taxon>Clostridia</taxon>
        <taxon>Eubacteriales</taxon>
        <taxon>Clostridiaceae</taxon>
        <taxon>Clostridium</taxon>
    </lineage>
</organism>
<dbReference type="InterPro" id="IPR036291">
    <property type="entry name" value="NAD(P)-bd_dom_sf"/>
</dbReference>
<dbReference type="EMBL" id="LTAY01000037">
    <property type="protein sequence ID" value="OPX48048.1"/>
    <property type="molecule type" value="Genomic_DNA"/>
</dbReference>
<protein>
    <submittedName>
        <fullName evidence="5">Putative ketoacyl reductase</fullName>
        <ecNumber evidence="5">1.3.1.-</ecNumber>
    </submittedName>
</protein>
<dbReference type="Proteomes" id="UP000191448">
    <property type="component" value="Unassembled WGS sequence"/>
</dbReference>
<keyword evidence="4" id="KW-0812">Transmembrane</keyword>
<dbReference type="EC" id="1.3.1.-" evidence="5"/>
<proteinExistence type="inferred from homology"/>
<evidence type="ECO:0000256" key="1">
    <source>
        <dbReference type="ARBA" id="ARBA00006484"/>
    </source>
</evidence>
<dbReference type="PIRSF" id="PIRSF000126">
    <property type="entry name" value="11-beta-HSD1"/>
    <property type="match status" value="1"/>
</dbReference>
<evidence type="ECO:0000256" key="3">
    <source>
        <dbReference type="RuleBase" id="RU000363"/>
    </source>
</evidence>
<evidence type="ECO:0000256" key="4">
    <source>
        <dbReference type="SAM" id="Phobius"/>
    </source>
</evidence>
<dbReference type="OrthoDB" id="9808814at2"/>
<evidence type="ECO:0000313" key="5">
    <source>
        <dbReference type="EMBL" id="OPX48048.1"/>
    </source>
</evidence>
<dbReference type="PANTHER" id="PTHR42901:SF1">
    <property type="entry name" value="ALCOHOL DEHYDROGENASE"/>
    <property type="match status" value="1"/>
</dbReference>
<evidence type="ECO:0000256" key="2">
    <source>
        <dbReference type="ARBA" id="ARBA00023002"/>
    </source>
</evidence>
<dbReference type="Gene3D" id="3.40.50.720">
    <property type="entry name" value="NAD(P)-binding Rossmann-like Domain"/>
    <property type="match status" value="1"/>
</dbReference>
<comment type="caution">
    <text evidence="5">The sequence shown here is derived from an EMBL/GenBank/DDBJ whole genome shotgun (WGS) entry which is preliminary data.</text>
</comment>
<gene>
    <name evidence="5" type="primary">actIII</name>
    <name evidence="5" type="ORF">CLTHE_16200</name>
</gene>
<evidence type="ECO:0000313" key="6">
    <source>
        <dbReference type="Proteomes" id="UP000191448"/>
    </source>
</evidence>
<dbReference type="SUPFAM" id="SSF51735">
    <property type="entry name" value="NAD(P)-binding Rossmann-fold domains"/>
    <property type="match status" value="1"/>
</dbReference>
<keyword evidence="4" id="KW-1133">Transmembrane helix</keyword>
<sequence length="260" mass="28919">MDTVLITGGTSGIGYELSKRFAKDNFNIILVARDEEKLRDTKSELININNNIKVFTIKKDLSKIGAGKEVYDEVKTLNLVVTHLVNNAGFGAMGKFNEIKLEKQLSMIRLNISVLTEITYYFLEDMKKLKRGKILNVASLASFTPGPYMAVYYASKSYVLSFSQALKEELRFSGITVTALCPGPTKSEFSKRAHAKKSILFVMPMSTKRVARIGYLAMKAGISFIVPGLINNVFALWLKLTPSLINSQLVKITSIKTGKE</sequence>